<evidence type="ECO:0000313" key="2">
    <source>
        <dbReference type="Proteomes" id="UP000583800"/>
    </source>
</evidence>
<accession>A0A7X0F0T9</accession>
<organism evidence="1 2">
    <name type="scientific">Nonomuraea muscovyensis</name>
    <dbReference type="NCBI Taxonomy" id="1124761"/>
    <lineage>
        <taxon>Bacteria</taxon>
        <taxon>Bacillati</taxon>
        <taxon>Actinomycetota</taxon>
        <taxon>Actinomycetes</taxon>
        <taxon>Streptosporangiales</taxon>
        <taxon>Streptosporangiaceae</taxon>
        <taxon>Nonomuraea</taxon>
    </lineage>
</organism>
<dbReference type="AlphaFoldDB" id="A0A7X0F0T9"/>
<gene>
    <name evidence="1" type="ORF">FHU36_007841</name>
</gene>
<evidence type="ECO:0000313" key="1">
    <source>
        <dbReference type="EMBL" id="MBB6351258.1"/>
    </source>
</evidence>
<dbReference type="Proteomes" id="UP000583800">
    <property type="component" value="Unassembled WGS sequence"/>
</dbReference>
<dbReference type="EMBL" id="JACHJB010000004">
    <property type="protein sequence ID" value="MBB6351258.1"/>
    <property type="molecule type" value="Genomic_DNA"/>
</dbReference>
<comment type="caution">
    <text evidence="1">The sequence shown here is derived from an EMBL/GenBank/DDBJ whole genome shotgun (WGS) entry which is preliminary data.</text>
</comment>
<sequence length="99" mass="11295">MNPGTKPKTAEQAATWLAYALSEMGVEADVNGNEHVALVSVYTNLVVWTDGTYFSWWSGRLTKVARRRVYAYCPSDDPLTAARRVSMRLENLKRQERDR</sequence>
<dbReference type="RefSeq" id="WP_185089042.1">
    <property type="nucleotide sequence ID" value="NZ_JACHJB010000004.1"/>
</dbReference>
<keyword evidence="2" id="KW-1185">Reference proteome</keyword>
<reference evidence="1 2" key="1">
    <citation type="submission" date="2020-08" db="EMBL/GenBank/DDBJ databases">
        <title>Sequencing the genomes of 1000 actinobacteria strains.</title>
        <authorList>
            <person name="Klenk H.-P."/>
        </authorList>
    </citation>
    <scope>NUCLEOTIDE SEQUENCE [LARGE SCALE GENOMIC DNA]</scope>
    <source>
        <strain evidence="1 2">DSM 45913</strain>
    </source>
</reference>
<name>A0A7X0F0T9_9ACTN</name>
<proteinExistence type="predicted"/>
<protein>
    <submittedName>
        <fullName evidence="1">Uncharacterized protein</fullName>
    </submittedName>
</protein>